<dbReference type="KEGG" id="mmor:MMOR_37400"/>
<keyword evidence="3" id="KW-1185">Reference proteome</keyword>
<keyword evidence="1" id="KW-1133">Transmembrane helix</keyword>
<keyword evidence="1" id="KW-0472">Membrane</keyword>
<accession>A0AAD1HD49</accession>
<dbReference type="EMBL" id="AP022560">
    <property type="protein sequence ID" value="BBX02804.1"/>
    <property type="molecule type" value="Genomic_DNA"/>
</dbReference>
<evidence type="ECO:0000313" key="2">
    <source>
        <dbReference type="EMBL" id="BBX02804.1"/>
    </source>
</evidence>
<dbReference type="RefSeq" id="WP_083149577.1">
    <property type="nucleotide sequence ID" value="NZ_AP022560.1"/>
</dbReference>
<organism evidence="2 3">
    <name type="scientific">Mycolicibacterium moriokaense</name>
    <dbReference type="NCBI Taxonomy" id="39691"/>
    <lineage>
        <taxon>Bacteria</taxon>
        <taxon>Bacillati</taxon>
        <taxon>Actinomycetota</taxon>
        <taxon>Actinomycetes</taxon>
        <taxon>Mycobacteriales</taxon>
        <taxon>Mycobacteriaceae</taxon>
        <taxon>Mycolicibacterium</taxon>
    </lineage>
</organism>
<protein>
    <submittedName>
        <fullName evidence="2">Uncharacterized protein</fullName>
    </submittedName>
</protein>
<evidence type="ECO:0000313" key="3">
    <source>
        <dbReference type="Proteomes" id="UP000466681"/>
    </source>
</evidence>
<feature type="transmembrane region" description="Helical" evidence="1">
    <location>
        <begin position="12"/>
        <end position="32"/>
    </location>
</feature>
<feature type="transmembrane region" description="Helical" evidence="1">
    <location>
        <begin position="137"/>
        <end position="158"/>
    </location>
</feature>
<dbReference type="AlphaFoldDB" id="A0AAD1HD49"/>
<proteinExistence type="predicted"/>
<dbReference type="Proteomes" id="UP000466681">
    <property type="component" value="Chromosome"/>
</dbReference>
<keyword evidence="1" id="KW-0812">Transmembrane</keyword>
<sequence length="184" mass="20008">MVTIPAVVWRGGFVVRTLTIGVVVGLCLGMLAWLDSGFWLAAVIVFVVVGTFYGIWMARRMARYWPGAKELTGDVRVRVARAVRRGEAIDDARLAQPVIDYSRGLHAAAEKRMWRWLLIVILAVAVGTAIWDSVAGSWGNTVASVIYLAALLVELFWVPKWQAQLLTNADRAAASAANAAGNAL</sequence>
<feature type="transmembrane region" description="Helical" evidence="1">
    <location>
        <begin position="113"/>
        <end position="131"/>
    </location>
</feature>
<gene>
    <name evidence="2" type="ORF">MMOR_37400</name>
</gene>
<name>A0AAD1HD49_9MYCO</name>
<feature type="transmembrane region" description="Helical" evidence="1">
    <location>
        <begin position="38"/>
        <end position="56"/>
    </location>
</feature>
<evidence type="ECO:0000256" key="1">
    <source>
        <dbReference type="SAM" id="Phobius"/>
    </source>
</evidence>
<reference evidence="2 3" key="1">
    <citation type="journal article" date="2019" name="Emerg. Microbes Infect.">
        <title>Comprehensive subspecies identification of 175 nontuberculous mycobacteria species based on 7547 genomic profiles.</title>
        <authorList>
            <person name="Matsumoto Y."/>
            <person name="Kinjo T."/>
            <person name="Motooka D."/>
            <person name="Nabeya D."/>
            <person name="Jung N."/>
            <person name="Uechi K."/>
            <person name="Horii T."/>
            <person name="Iida T."/>
            <person name="Fujita J."/>
            <person name="Nakamura S."/>
        </authorList>
    </citation>
    <scope>NUCLEOTIDE SEQUENCE [LARGE SCALE GENOMIC DNA]</scope>
    <source>
        <strain evidence="2 3">JCM 6375</strain>
    </source>
</reference>